<comment type="caution">
    <text evidence="2">The sequence shown here is derived from an EMBL/GenBank/DDBJ whole genome shotgun (WGS) entry which is preliminary data.</text>
</comment>
<reference evidence="2 3" key="1">
    <citation type="submission" date="2016-06" db="EMBL/GenBank/DDBJ databases">
        <title>Draft genome of Moraxella atlantae CCUG 59586.</title>
        <authorList>
            <person name="Salva-Serra F."/>
            <person name="Engstrom-Jakobsson H."/>
            <person name="Thorell K."/>
            <person name="Gonzales-Siles L."/>
            <person name="Karlsson R."/>
            <person name="Boulund F."/>
            <person name="Engstrand L."/>
            <person name="Kristiansson E."/>
            <person name="Moore E."/>
        </authorList>
    </citation>
    <scope>NUCLEOTIDE SEQUENCE [LARGE SCALE GENOMIC DNA]</scope>
    <source>
        <strain evidence="2 3">CCUG 59586</strain>
    </source>
</reference>
<dbReference type="Proteomes" id="UP000092616">
    <property type="component" value="Unassembled WGS sequence"/>
</dbReference>
<dbReference type="RefSeq" id="WP_067338444.1">
    <property type="nucleotide sequence ID" value="NZ_LZNA01000067.1"/>
</dbReference>
<gene>
    <name evidence="2" type="ORF">A9306_01640</name>
</gene>
<protein>
    <recommendedName>
        <fullName evidence="1">Methyltransferase type 11 domain-containing protein</fullName>
    </recommendedName>
</protein>
<organism evidence="2 3">
    <name type="scientific">Faucicola atlantae</name>
    <dbReference type="NCBI Taxonomy" id="34059"/>
    <lineage>
        <taxon>Bacteria</taxon>
        <taxon>Pseudomonadati</taxon>
        <taxon>Pseudomonadota</taxon>
        <taxon>Gammaproteobacteria</taxon>
        <taxon>Moraxellales</taxon>
        <taxon>Moraxellaceae</taxon>
        <taxon>Faucicola</taxon>
    </lineage>
</organism>
<dbReference type="SUPFAM" id="SSF53335">
    <property type="entry name" value="S-adenosyl-L-methionine-dependent methyltransferases"/>
    <property type="match status" value="1"/>
</dbReference>
<evidence type="ECO:0000259" key="1">
    <source>
        <dbReference type="Pfam" id="PF08241"/>
    </source>
</evidence>
<dbReference type="EMBL" id="LZNA01000067">
    <property type="protein sequence ID" value="OBX75949.1"/>
    <property type="molecule type" value="Genomic_DNA"/>
</dbReference>
<accession>A0A1B8Q9Z4</accession>
<keyword evidence="3" id="KW-1185">Reference proteome</keyword>
<feature type="domain" description="Methyltransferase type 11" evidence="1">
    <location>
        <begin position="60"/>
        <end position="167"/>
    </location>
</feature>
<evidence type="ECO:0000313" key="2">
    <source>
        <dbReference type="EMBL" id="OBX75949.1"/>
    </source>
</evidence>
<dbReference type="AlphaFoldDB" id="A0A1B8Q9Z4"/>
<dbReference type="InterPro" id="IPR029063">
    <property type="entry name" value="SAM-dependent_MTases_sf"/>
</dbReference>
<dbReference type="CDD" id="cd02440">
    <property type="entry name" value="AdoMet_MTases"/>
    <property type="match status" value="1"/>
</dbReference>
<dbReference type="InterPro" id="IPR013216">
    <property type="entry name" value="Methyltransf_11"/>
</dbReference>
<evidence type="ECO:0000313" key="3">
    <source>
        <dbReference type="Proteomes" id="UP000092616"/>
    </source>
</evidence>
<proteinExistence type="predicted"/>
<dbReference type="Pfam" id="PF08241">
    <property type="entry name" value="Methyltransf_11"/>
    <property type="match status" value="1"/>
</dbReference>
<sequence>MAATPLTAAHLPNFDACATDYDALTPIQSQAAVQLARQIAVHASTNQTVLPKQTLPNCWLDVGCGTGKLSAAVLAQCGKQPMASSLAKLYGVDNASAMLAQWQARCKAWLQANQLPTAVCQPSCADMAVLPFADGVMTLTFSSFALHWADPQVLAELVRVTATGGQVHVAVPVAGSLSALQTRFAELPIFAFLPVTKWQTALDQQVQLRGGRLLYAKTLRFCQPFDNLAALLKNLKGMGGAVQTGQHVPVATLRRYLADTRPVKLDYNVWLAGAAV</sequence>
<dbReference type="Gene3D" id="3.40.50.150">
    <property type="entry name" value="Vaccinia Virus protein VP39"/>
    <property type="match status" value="1"/>
</dbReference>
<name>A0A1B8Q9Z4_9GAMM</name>
<dbReference type="GO" id="GO:0008757">
    <property type="term" value="F:S-adenosylmethionine-dependent methyltransferase activity"/>
    <property type="evidence" value="ECO:0007669"/>
    <property type="project" value="InterPro"/>
</dbReference>